<dbReference type="CDD" id="cd16922">
    <property type="entry name" value="HATPase_EvgS-ArcB-TorS-like"/>
    <property type="match status" value="1"/>
</dbReference>
<dbReference type="EC" id="2.7.13.3" evidence="3"/>
<keyword evidence="8 16" id="KW-0812">Transmembrane</keyword>
<dbReference type="Gene3D" id="1.10.287.130">
    <property type="match status" value="1"/>
</dbReference>
<dbReference type="Gene3D" id="3.30.450.20">
    <property type="entry name" value="PAS domain"/>
    <property type="match status" value="1"/>
</dbReference>
<feature type="modified residue" description="4-aspartylphosphate" evidence="15">
    <location>
        <position position="913"/>
    </location>
</feature>
<dbReference type="PROSITE" id="PS50110">
    <property type="entry name" value="RESPONSE_REGULATORY"/>
    <property type="match status" value="1"/>
</dbReference>
<dbReference type="GO" id="GO:0004673">
    <property type="term" value="F:protein histidine kinase activity"/>
    <property type="evidence" value="ECO:0007669"/>
    <property type="project" value="UniProtKB-EC"/>
</dbReference>
<dbReference type="SUPFAM" id="SSF47384">
    <property type="entry name" value="Homodimeric domain of signal transducing histidine kinase"/>
    <property type="match status" value="1"/>
</dbReference>
<evidence type="ECO:0000256" key="13">
    <source>
        <dbReference type="ARBA" id="ARBA00023136"/>
    </source>
</evidence>
<keyword evidence="7 20" id="KW-0808">Transferase</keyword>
<dbReference type="Gene3D" id="3.30.565.10">
    <property type="entry name" value="Histidine kinase-like ATPase, C-terminal domain"/>
    <property type="match status" value="1"/>
</dbReference>
<keyword evidence="9 20" id="KW-0418">Kinase</keyword>
<evidence type="ECO:0000256" key="10">
    <source>
        <dbReference type="ARBA" id="ARBA00022840"/>
    </source>
</evidence>
<evidence type="ECO:0000259" key="18">
    <source>
        <dbReference type="PROSITE" id="PS50110"/>
    </source>
</evidence>
<keyword evidence="11 16" id="KW-1133">Transmembrane helix</keyword>
<dbReference type="Pfam" id="PF02518">
    <property type="entry name" value="HATPase_c"/>
    <property type="match status" value="1"/>
</dbReference>
<evidence type="ECO:0000256" key="2">
    <source>
        <dbReference type="ARBA" id="ARBA00004429"/>
    </source>
</evidence>
<dbReference type="PANTHER" id="PTHR43047">
    <property type="entry name" value="TWO-COMPONENT HISTIDINE PROTEIN KINASE"/>
    <property type="match status" value="1"/>
</dbReference>
<dbReference type="SMART" id="SM00448">
    <property type="entry name" value="REC"/>
    <property type="match status" value="1"/>
</dbReference>
<evidence type="ECO:0000256" key="9">
    <source>
        <dbReference type="ARBA" id="ARBA00022777"/>
    </source>
</evidence>
<dbReference type="Pfam" id="PF00512">
    <property type="entry name" value="HisKA"/>
    <property type="match status" value="1"/>
</dbReference>
<dbReference type="SUPFAM" id="SSF52172">
    <property type="entry name" value="CheY-like"/>
    <property type="match status" value="1"/>
</dbReference>
<dbReference type="SUPFAM" id="SSF55874">
    <property type="entry name" value="ATPase domain of HSP90 chaperone/DNA topoisomerase II/histidine kinase"/>
    <property type="match status" value="1"/>
</dbReference>
<dbReference type="Gene3D" id="3.40.50.2300">
    <property type="match status" value="1"/>
</dbReference>
<name>A0ABU1LWT1_9BURK</name>
<evidence type="ECO:0000256" key="14">
    <source>
        <dbReference type="PROSITE-ProRule" id="PRU00110"/>
    </source>
</evidence>
<dbReference type="InterPro" id="IPR003661">
    <property type="entry name" value="HisK_dim/P_dom"/>
</dbReference>
<feature type="transmembrane region" description="Helical" evidence="16">
    <location>
        <begin position="296"/>
        <end position="316"/>
    </location>
</feature>
<proteinExistence type="predicted"/>
<keyword evidence="10" id="KW-0547">Nucleotide-binding</keyword>
<evidence type="ECO:0000259" key="17">
    <source>
        <dbReference type="PROSITE" id="PS50109"/>
    </source>
</evidence>
<dbReference type="SUPFAM" id="SSF47226">
    <property type="entry name" value="Histidine-containing phosphotransfer domain, HPT domain"/>
    <property type="match status" value="1"/>
</dbReference>
<evidence type="ECO:0000256" key="6">
    <source>
        <dbReference type="ARBA" id="ARBA00022553"/>
    </source>
</evidence>
<dbReference type="InterPro" id="IPR001789">
    <property type="entry name" value="Sig_transdc_resp-reg_receiver"/>
</dbReference>
<dbReference type="InterPro" id="IPR036641">
    <property type="entry name" value="HPT_dom_sf"/>
</dbReference>
<keyword evidence="13 16" id="KW-0472">Membrane</keyword>
<feature type="domain" description="Response regulatory" evidence="18">
    <location>
        <begin position="864"/>
        <end position="978"/>
    </location>
</feature>
<evidence type="ECO:0000313" key="21">
    <source>
        <dbReference type="Proteomes" id="UP001264340"/>
    </source>
</evidence>
<evidence type="ECO:0000256" key="3">
    <source>
        <dbReference type="ARBA" id="ARBA00012438"/>
    </source>
</evidence>
<gene>
    <name evidence="20" type="ORF">J2804_004403</name>
</gene>
<keyword evidence="12" id="KW-0902">Two-component regulatory system</keyword>
<dbReference type="CDD" id="cd00082">
    <property type="entry name" value="HisKA"/>
    <property type="match status" value="1"/>
</dbReference>
<dbReference type="Proteomes" id="UP001264340">
    <property type="component" value="Unassembled WGS sequence"/>
</dbReference>
<dbReference type="InterPro" id="IPR036890">
    <property type="entry name" value="HATPase_C_sf"/>
</dbReference>
<dbReference type="InterPro" id="IPR004358">
    <property type="entry name" value="Sig_transdc_His_kin-like_C"/>
</dbReference>
<keyword evidence="21" id="KW-1185">Reference proteome</keyword>
<dbReference type="InterPro" id="IPR011006">
    <property type="entry name" value="CheY-like_superfamily"/>
</dbReference>
<evidence type="ECO:0000313" key="20">
    <source>
        <dbReference type="EMBL" id="MDR6410975.1"/>
    </source>
</evidence>
<keyword evidence="5" id="KW-0997">Cell inner membrane</keyword>
<feature type="domain" description="HPt" evidence="19">
    <location>
        <begin position="997"/>
        <end position="1100"/>
    </location>
</feature>
<feature type="modified residue" description="Phosphohistidine" evidence="14">
    <location>
        <position position="1036"/>
    </location>
</feature>
<dbReference type="PANTHER" id="PTHR43047:SF64">
    <property type="entry name" value="HISTIDINE KINASE CONTAINING CHEY-HOMOLOGOUS RECEIVER DOMAIN AND PAS DOMAIN-RELATED"/>
    <property type="match status" value="1"/>
</dbReference>
<evidence type="ECO:0000256" key="4">
    <source>
        <dbReference type="ARBA" id="ARBA00022475"/>
    </source>
</evidence>
<sequence length="1100" mass="119730">MSEQGSATESPPLRTLKTLDNSLKRERRVFAMVVSLLIFAAICAAAVTLASRLSNVLSLEEQAVRSVAEELDNTLIRRHAMLTTARLVIEQHEQGLLAAPVERAVQPICTPLVAARAAQTLLGAICDETVRLLATVETAPPLQFIMVDGSAAYGHRLAAGAPRDPAQGTGGDLRRLTHSILNIMQQRGGAPLSAAQERSVIWFPLPAALGPGPQLMLGATIIWKDHRPYAIVLTSIDPSEFSRPSATSPLRVPASLIGSDGSLLTGNLPPGKARAFDAYLAAKSAGRFHWLPNFGWGLRLPPLAFGVGHLLLALPWSEQVNLMRSDIALVLFTTCALVALLVAMTCYWNYRFLTRSYAEASRALERELLNHLLVQVTPVGLSIVRRRDLEIIVANPIARNVLRLSDDATRFPDDLCAEFQRRGHEPEPADGGTPVSQFHFSVDRGGPNGVHLEITYAPAVLNREEVLFCALADMTERYEAEQMLREAKLASDAVAKAKVSFFAAMSHEIRTPLASLVGNIELVALGQLVPEQEARVRSMQMSATGLLQIVNDVLDFSRMEVDELRLTEEWASMRDFLGRVVVAHAPLATRQALKFYVVVDRNVPSLLLFDPVRVAQVLNNLLGNALKFTKSGKIVLAGRWVNEALEISVTDSGIGIPDELKDRLFQPFVQGDGQSLTHMRGTGLGLSICARLCKLMGGQITLDSTGGIGTRVVVTLPLKRPESDAAGASERTLPERNPAILCRATEHQEWLTSLFDPETSSPALLADGHEAPAARCFDYLLVTDEFTPQEVLLKWGSSFNVVWVTQNGPLVPVYREDGSIEVSIYRLPGIRAATQMLNALPKGTGRTAEYPGAPAPGRNFGKLNVLIVEDNLLNQGLLRDQLRTLGANVLETEHGQDALALLEKERVDMVLTDINMPVMNGYELLKAIRARYPSLPVYAVSANARPEDIALGRKLGFTCYFSKPVPLAALATMLDLAASPDLALCDESIPEPGIPRFPVVPPSYCDAFVDQSNRDLIEFENILKTHDIARLKHWTHGVSGGLSVLGPSMLFETCQELGAAIATSEDWNDDIESLAVAIASELVDMRGSAQEKTAEHDKSA</sequence>
<dbReference type="InterPro" id="IPR008207">
    <property type="entry name" value="Sig_transdc_His_kin_Hpt_dom"/>
</dbReference>
<evidence type="ECO:0000256" key="16">
    <source>
        <dbReference type="SAM" id="Phobius"/>
    </source>
</evidence>
<dbReference type="SMART" id="SM00387">
    <property type="entry name" value="HATPase_c"/>
    <property type="match status" value="1"/>
</dbReference>
<dbReference type="PROSITE" id="PS50894">
    <property type="entry name" value="HPT"/>
    <property type="match status" value="1"/>
</dbReference>
<dbReference type="PROSITE" id="PS50109">
    <property type="entry name" value="HIS_KIN"/>
    <property type="match status" value="1"/>
</dbReference>
<feature type="domain" description="Histidine kinase" evidence="17">
    <location>
        <begin position="504"/>
        <end position="720"/>
    </location>
</feature>
<evidence type="ECO:0000256" key="5">
    <source>
        <dbReference type="ARBA" id="ARBA00022519"/>
    </source>
</evidence>
<evidence type="ECO:0000259" key="19">
    <source>
        <dbReference type="PROSITE" id="PS50894"/>
    </source>
</evidence>
<dbReference type="EMBL" id="JAVDRP010000009">
    <property type="protein sequence ID" value="MDR6410975.1"/>
    <property type="molecule type" value="Genomic_DNA"/>
</dbReference>
<comment type="subcellular location">
    <subcellularLocation>
        <location evidence="2">Cell inner membrane</location>
        <topology evidence="2">Multi-pass membrane protein</topology>
    </subcellularLocation>
</comment>
<dbReference type="InterPro" id="IPR003594">
    <property type="entry name" value="HATPase_dom"/>
</dbReference>
<dbReference type="CDD" id="cd17546">
    <property type="entry name" value="REC_hyHK_CKI1_RcsC-like"/>
    <property type="match status" value="1"/>
</dbReference>
<keyword evidence="6 15" id="KW-0597">Phosphoprotein</keyword>
<protein>
    <recommendedName>
        <fullName evidence="3">histidine kinase</fullName>
        <ecNumber evidence="3">2.7.13.3</ecNumber>
    </recommendedName>
</protein>
<dbReference type="InterPro" id="IPR005467">
    <property type="entry name" value="His_kinase_dom"/>
</dbReference>
<dbReference type="InterPro" id="IPR036097">
    <property type="entry name" value="HisK_dim/P_sf"/>
</dbReference>
<dbReference type="Pfam" id="PF00072">
    <property type="entry name" value="Response_reg"/>
    <property type="match status" value="1"/>
</dbReference>
<dbReference type="SMART" id="SM00388">
    <property type="entry name" value="HisKA"/>
    <property type="match status" value="1"/>
</dbReference>
<feature type="transmembrane region" description="Helical" evidence="16">
    <location>
        <begin position="328"/>
        <end position="350"/>
    </location>
</feature>
<evidence type="ECO:0000256" key="7">
    <source>
        <dbReference type="ARBA" id="ARBA00022679"/>
    </source>
</evidence>
<evidence type="ECO:0000256" key="11">
    <source>
        <dbReference type="ARBA" id="ARBA00022989"/>
    </source>
</evidence>
<evidence type="ECO:0000256" key="12">
    <source>
        <dbReference type="ARBA" id="ARBA00023012"/>
    </source>
</evidence>
<evidence type="ECO:0000256" key="15">
    <source>
        <dbReference type="PROSITE-ProRule" id="PRU00169"/>
    </source>
</evidence>
<feature type="transmembrane region" description="Helical" evidence="16">
    <location>
        <begin position="29"/>
        <end position="50"/>
    </location>
</feature>
<dbReference type="RefSeq" id="WP_310123742.1">
    <property type="nucleotide sequence ID" value="NZ_JAVDQV010000010.1"/>
</dbReference>
<keyword evidence="10" id="KW-0067">ATP-binding</keyword>
<keyword evidence="4" id="KW-1003">Cell membrane</keyword>
<comment type="catalytic activity">
    <reaction evidence="1">
        <text>ATP + protein L-histidine = ADP + protein N-phospho-L-histidine.</text>
        <dbReference type="EC" id="2.7.13.3"/>
    </reaction>
</comment>
<evidence type="ECO:0000256" key="8">
    <source>
        <dbReference type="ARBA" id="ARBA00022692"/>
    </source>
</evidence>
<dbReference type="PRINTS" id="PR00344">
    <property type="entry name" value="BCTRLSENSOR"/>
</dbReference>
<comment type="caution">
    <text evidence="20">The sequence shown here is derived from an EMBL/GenBank/DDBJ whole genome shotgun (WGS) entry which is preliminary data.</text>
</comment>
<organism evidence="20 21">
    <name type="scientific">Paraburkholderia terricola</name>
    <dbReference type="NCBI Taxonomy" id="169427"/>
    <lineage>
        <taxon>Bacteria</taxon>
        <taxon>Pseudomonadati</taxon>
        <taxon>Pseudomonadota</taxon>
        <taxon>Betaproteobacteria</taxon>
        <taxon>Burkholderiales</taxon>
        <taxon>Burkholderiaceae</taxon>
        <taxon>Paraburkholderia</taxon>
    </lineage>
</organism>
<evidence type="ECO:0000256" key="1">
    <source>
        <dbReference type="ARBA" id="ARBA00000085"/>
    </source>
</evidence>
<reference evidence="20 21" key="1">
    <citation type="submission" date="2023-07" db="EMBL/GenBank/DDBJ databases">
        <title>Sorghum-associated microbial communities from plants grown in Nebraska, USA.</title>
        <authorList>
            <person name="Schachtman D."/>
        </authorList>
    </citation>
    <scope>NUCLEOTIDE SEQUENCE [LARGE SCALE GENOMIC DNA]</scope>
    <source>
        <strain evidence="20 21">DS1316</strain>
    </source>
</reference>
<accession>A0ABU1LWT1</accession>